<reference evidence="2 3" key="1">
    <citation type="submission" date="2015-02" db="EMBL/GenBank/DDBJ databases">
        <title>Single-cell genomics of uncultivated deep-branching MTB reveals a conserved set of magnetosome genes.</title>
        <authorList>
            <person name="Kolinko S."/>
            <person name="Richter M."/>
            <person name="Glockner F.O."/>
            <person name="Brachmann A."/>
            <person name="Schuler D."/>
        </authorList>
    </citation>
    <scope>NUCLEOTIDE SEQUENCE [LARGE SCALE GENOMIC DNA]</scope>
    <source>
        <strain evidence="2">TM-1</strain>
    </source>
</reference>
<feature type="transmembrane region" description="Helical" evidence="1">
    <location>
        <begin position="36"/>
        <end position="63"/>
    </location>
</feature>
<sequence length="96" mass="10947">MDGGMINQWLQGKRKPINYDDVISSVYREVEPSAGYFLHLIVANLNFVAIIISTCWIFFFYGFRPALISKVLKVPTVRVAVASSQNRITITHNEKQ</sequence>
<evidence type="ECO:0000256" key="1">
    <source>
        <dbReference type="SAM" id="Phobius"/>
    </source>
</evidence>
<evidence type="ECO:0000313" key="2">
    <source>
        <dbReference type="EMBL" id="KJU81785.1"/>
    </source>
</evidence>
<keyword evidence="1" id="KW-1133">Transmembrane helix</keyword>
<keyword evidence="3" id="KW-1185">Reference proteome</keyword>
<accession>A0A0F3GIN9</accession>
<proteinExistence type="predicted"/>
<dbReference type="EMBL" id="LACI01002559">
    <property type="protein sequence ID" value="KJU81785.1"/>
    <property type="molecule type" value="Genomic_DNA"/>
</dbReference>
<keyword evidence="1" id="KW-0812">Transmembrane</keyword>
<keyword evidence="1" id="KW-0472">Membrane</keyword>
<comment type="caution">
    <text evidence="2">The sequence shown here is derived from an EMBL/GenBank/DDBJ whole genome shotgun (WGS) entry which is preliminary data.</text>
</comment>
<dbReference type="AlphaFoldDB" id="A0A0F3GIN9"/>
<evidence type="ECO:0000313" key="3">
    <source>
        <dbReference type="Proteomes" id="UP000033423"/>
    </source>
</evidence>
<gene>
    <name evidence="2" type="ORF">MBAV_006022</name>
</gene>
<name>A0A0F3GIN9_9BACT</name>
<dbReference type="Proteomes" id="UP000033423">
    <property type="component" value="Unassembled WGS sequence"/>
</dbReference>
<protein>
    <submittedName>
        <fullName evidence="2">Uncharacterized protein</fullName>
    </submittedName>
</protein>
<organism evidence="2 3">
    <name type="scientific">Candidatus Magnetobacterium bavaricum</name>
    <dbReference type="NCBI Taxonomy" id="29290"/>
    <lineage>
        <taxon>Bacteria</taxon>
        <taxon>Pseudomonadati</taxon>
        <taxon>Nitrospirota</taxon>
        <taxon>Thermodesulfovibrionia</taxon>
        <taxon>Thermodesulfovibrionales</taxon>
        <taxon>Candidatus Magnetobacteriaceae</taxon>
        <taxon>Candidatus Magnetobacterium</taxon>
    </lineage>
</organism>